<evidence type="ECO:0000313" key="1">
    <source>
        <dbReference type="EMBL" id="MFD1949601.1"/>
    </source>
</evidence>
<gene>
    <name evidence="1" type="ORF">ACFSGX_02320</name>
</gene>
<accession>A0ABW4TX75</accession>
<comment type="caution">
    <text evidence="1">The sequence shown here is derived from an EMBL/GenBank/DDBJ whole genome shotgun (WGS) entry which is preliminary data.</text>
</comment>
<keyword evidence="2" id="KW-1185">Reference proteome</keyword>
<reference evidence="2" key="1">
    <citation type="journal article" date="2019" name="Int. J. Syst. Evol. Microbiol.">
        <title>The Global Catalogue of Microorganisms (GCM) 10K type strain sequencing project: providing services to taxonomists for standard genome sequencing and annotation.</title>
        <authorList>
            <consortium name="The Broad Institute Genomics Platform"/>
            <consortium name="The Broad Institute Genome Sequencing Center for Infectious Disease"/>
            <person name="Wu L."/>
            <person name="Ma J."/>
        </authorList>
    </citation>
    <scope>NUCLEOTIDE SEQUENCE [LARGE SCALE GENOMIC DNA]</scope>
    <source>
        <strain evidence="2">CGMCC 1.12702</strain>
    </source>
</reference>
<dbReference type="EMBL" id="JBHUGS010000001">
    <property type="protein sequence ID" value="MFD1949601.1"/>
    <property type="molecule type" value="Genomic_DNA"/>
</dbReference>
<evidence type="ECO:0000313" key="2">
    <source>
        <dbReference type="Proteomes" id="UP001597400"/>
    </source>
</evidence>
<name>A0ABW4TX75_9SPHN</name>
<proteinExistence type="predicted"/>
<sequence>MSKVSAAAGNGYRVIGLRLGGWLRPNTDAMAAALPDAARYLATLERAYPNISVPVRAAGKSQGDLA</sequence>
<dbReference type="RefSeq" id="WP_380927166.1">
    <property type="nucleotide sequence ID" value="NZ_JBHUGS010000001.1"/>
</dbReference>
<dbReference type="Proteomes" id="UP001597400">
    <property type="component" value="Unassembled WGS sequence"/>
</dbReference>
<protein>
    <submittedName>
        <fullName evidence="1">Uncharacterized protein</fullName>
    </submittedName>
</protein>
<organism evidence="1 2">
    <name type="scientific">Sphingomonas arantia</name>
    <dbReference type="NCBI Taxonomy" id="1460676"/>
    <lineage>
        <taxon>Bacteria</taxon>
        <taxon>Pseudomonadati</taxon>
        <taxon>Pseudomonadota</taxon>
        <taxon>Alphaproteobacteria</taxon>
        <taxon>Sphingomonadales</taxon>
        <taxon>Sphingomonadaceae</taxon>
        <taxon>Sphingomonas</taxon>
    </lineage>
</organism>